<proteinExistence type="predicted"/>
<dbReference type="InterPro" id="IPR013766">
    <property type="entry name" value="Thioredoxin_domain"/>
</dbReference>
<dbReference type="GO" id="GO:0140824">
    <property type="term" value="F:thioredoxin-dependent peroxiredoxin activity"/>
    <property type="evidence" value="ECO:0007669"/>
    <property type="project" value="UniProtKB-EC"/>
</dbReference>
<dbReference type="Pfam" id="PF00578">
    <property type="entry name" value="AhpC-TSA"/>
    <property type="match status" value="1"/>
</dbReference>
<dbReference type="RefSeq" id="WP_284013411.1">
    <property type="nucleotide sequence ID" value="NZ_CP126156.1"/>
</dbReference>
<evidence type="ECO:0000259" key="2">
    <source>
        <dbReference type="PROSITE" id="PS51352"/>
    </source>
</evidence>
<feature type="region of interest" description="Disordered" evidence="1">
    <location>
        <begin position="1"/>
        <end position="21"/>
    </location>
</feature>
<evidence type="ECO:0000256" key="1">
    <source>
        <dbReference type="SAM" id="MobiDB-lite"/>
    </source>
</evidence>
<feature type="region of interest" description="Disordered" evidence="1">
    <location>
        <begin position="163"/>
        <end position="186"/>
    </location>
</feature>
<sequence length="186" mass="19610">MTRSIEGSPAPDFSLPNVGVGPDPYGPADAAADHDALLLLFQRDYFCGNCRRQVAAVADRYDEFRAAGAEVASVLPESVDRTRDWQGVVDLPYPVLADPGGETGDAYDQPTRFGALGNLFDLVGRMPLAVVLDLRGDPAVAAAFPGRRPADRPPVDDLLAACRRATGREGAGDATPDDADGGDERA</sequence>
<dbReference type="EC" id="1.11.1.24" evidence="3"/>
<keyword evidence="3" id="KW-0575">Peroxidase</keyword>
<reference evidence="3 4" key="1">
    <citation type="journal article" date="2019" name="Int. J. Syst. Evol. Microbiol.">
        <title>The Global Catalogue of Microorganisms (GCM) 10K type strain sequencing project: providing services to taxonomists for standard genome sequencing and annotation.</title>
        <authorList>
            <consortium name="The Broad Institute Genomics Platform"/>
            <consortium name="The Broad Institute Genome Sequencing Center for Infectious Disease"/>
            <person name="Wu L."/>
            <person name="Ma J."/>
        </authorList>
    </citation>
    <scope>NUCLEOTIDE SEQUENCE [LARGE SCALE GENOMIC DNA]</scope>
    <source>
        <strain evidence="3 4">DT92</strain>
    </source>
</reference>
<comment type="caution">
    <text evidence="3">The sequence shown here is derived from an EMBL/GenBank/DDBJ whole genome shotgun (WGS) entry which is preliminary data.</text>
</comment>
<evidence type="ECO:0000313" key="4">
    <source>
        <dbReference type="Proteomes" id="UP001596368"/>
    </source>
</evidence>
<gene>
    <name evidence="3" type="ORF">ACFQRB_15180</name>
</gene>
<name>A0ABD5XQQ5_9EURY</name>
<feature type="domain" description="Thioredoxin" evidence="2">
    <location>
        <begin position="4"/>
        <end position="167"/>
    </location>
</feature>
<evidence type="ECO:0000313" key="3">
    <source>
        <dbReference type="EMBL" id="MFC7137412.1"/>
    </source>
</evidence>
<dbReference type="Proteomes" id="UP001596368">
    <property type="component" value="Unassembled WGS sequence"/>
</dbReference>
<dbReference type="Gene3D" id="3.40.30.10">
    <property type="entry name" value="Glutaredoxin"/>
    <property type="match status" value="1"/>
</dbReference>
<dbReference type="PROSITE" id="PS51352">
    <property type="entry name" value="THIOREDOXIN_2"/>
    <property type="match status" value="1"/>
</dbReference>
<dbReference type="InterPro" id="IPR000866">
    <property type="entry name" value="AhpC/TSA"/>
</dbReference>
<dbReference type="GeneID" id="81120542"/>
<dbReference type="AlphaFoldDB" id="A0ABD5XQQ5"/>
<organism evidence="3 4">
    <name type="scientific">Halobaculum litoreum</name>
    <dbReference type="NCBI Taxonomy" id="3031998"/>
    <lineage>
        <taxon>Archaea</taxon>
        <taxon>Methanobacteriati</taxon>
        <taxon>Methanobacteriota</taxon>
        <taxon>Stenosarchaea group</taxon>
        <taxon>Halobacteria</taxon>
        <taxon>Halobacteriales</taxon>
        <taxon>Haloferacaceae</taxon>
        <taxon>Halobaculum</taxon>
    </lineage>
</organism>
<dbReference type="EMBL" id="JBHSZG010000001">
    <property type="protein sequence ID" value="MFC7137412.1"/>
    <property type="molecule type" value="Genomic_DNA"/>
</dbReference>
<keyword evidence="4" id="KW-1185">Reference proteome</keyword>
<dbReference type="InterPro" id="IPR036249">
    <property type="entry name" value="Thioredoxin-like_sf"/>
</dbReference>
<feature type="compositionally biased region" description="Acidic residues" evidence="1">
    <location>
        <begin position="175"/>
        <end position="186"/>
    </location>
</feature>
<accession>A0ABD5XQQ5</accession>
<dbReference type="SUPFAM" id="SSF52833">
    <property type="entry name" value="Thioredoxin-like"/>
    <property type="match status" value="1"/>
</dbReference>
<protein>
    <submittedName>
        <fullName evidence="3">Peroxiredoxin family protein</fullName>
        <ecNumber evidence="3">1.11.1.24</ecNumber>
    </submittedName>
</protein>
<keyword evidence="3" id="KW-0560">Oxidoreductase</keyword>